<dbReference type="InterPro" id="IPR000322">
    <property type="entry name" value="Glyco_hydro_31_TIM"/>
</dbReference>
<protein>
    <submittedName>
        <fullName evidence="18">MGA protein</fullName>
    </submittedName>
</protein>
<evidence type="ECO:0000256" key="7">
    <source>
        <dbReference type="ARBA" id="ARBA00022737"/>
    </source>
</evidence>
<dbReference type="SMART" id="SM00018">
    <property type="entry name" value="PD"/>
    <property type="match status" value="2"/>
</dbReference>
<feature type="transmembrane region" description="Helical" evidence="16">
    <location>
        <begin position="12"/>
        <end position="32"/>
    </location>
</feature>
<evidence type="ECO:0000256" key="6">
    <source>
        <dbReference type="ARBA" id="ARBA00022729"/>
    </source>
</evidence>
<dbReference type="SUPFAM" id="SSF51011">
    <property type="entry name" value="Glycosyl hydrolase domain"/>
    <property type="match status" value="2"/>
</dbReference>
<dbReference type="InterPro" id="IPR030459">
    <property type="entry name" value="Glyco_hydro_31_CS"/>
</dbReference>
<dbReference type="PROSITE" id="PS00707">
    <property type="entry name" value="GLYCOSYL_HYDROL_F31_2"/>
    <property type="match status" value="2"/>
</dbReference>
<keyword evidence="7" id="KW-0677">Repeat</keyword>
<evidence type="ECO:0000256" key="8">
    <source>
        <dbReference type="ARBA" id="ARBA00022801"/>
    </source>
</evidence>
<dbReference type="FunFam" id="2.60.40.1180:FF:000001">
    <property type="entry name" value="Maltase-glucoamylase, intestinal"/>
    <property type="match status" value="2"/>
</dbReference>
<evidence type="ECO:0000256" key="9">
    <source>
        <dbReference type="ARBA" id="ARBA00022968"/>
    </source>
</evidence>
<dbReference type="GO" id="GO:0030246">
    <property type="term" value="F:carbohydrate binding"/>
    <property type="evidence" value="ECO:0007669"/>
    <property type="project" value="InterPro"/>
</dbReference>
<evidence type="ECO:0000256" key="3">
    <source>
        <dbReference type="ARBA" id="ARBA00007806"/>
    </source>
</evidence>
<keyword evidence="5 16" id="KW-0812">Transmembrane</keyword>
<dbReference type="PROSITE" id="PS00129">
    <property type="entry name" value="GLYCOSYL_HYDROL_F31_1"/>
    <property type="match status" value="2"/>
</dbReference>
<keyword evidence="6" id="KW-0732">Signal</keyword>
<evidence type="ECO:0000256" key="11">
    <source>
        <dbReference type="ARBA" id="ARBA00023136"/>
    </source>
</evidence>
<evidence type="ECO:0000256" key="2">
    <source>
        <dbReference type="ARBA" id="ARBA00004308"/>
    </source>
</evidence>
<dbReference type="Gene3D" id="2.60.40.1180">
    <property type="entry name" value="Golgi alpha-mannosidase II"/>
    <property type="match status" value="4"/>
</dbReference>
<dbReference type="SUPFAM" id="SSF57492">
    <property type="entry name" value="Trefoil"/>
    <property type="match status" value="1"/>
</dbReference>
<gene>
    <name evidence="18" type="primary">Mgam</name>
    <name evidence="18" type="ORF">SCLMEX_R05390</name>
</gene>
<dbReference type="FunFam" id="3.20.20.80:FF:000016">
    <property type="entry name" value="Maltase-glucoamylase, intestinal"/>
    <property type="match status" value="2"/>
</dbReference>
<evidence type="ECO:0000313" key="18">
    <source>
        <dbReference type="EMBL" id="NXF79502.1"/>
    </source>
</evidence>
<feature type="domain" description="P-type" evidence="17">
    <location>
        <begin position="960"/>
        <end position="1009"/>
    </location>
</feature>
<comment type="caution">
    <text evidence="18">The sequence shown here is derived from an EMBL/GenBank/DDBJ whole genome shotgun (WGS) entry which is preliminary data.</text>
</comment>
<dbReference type="GO" id="GO:0005975">
    <property type="term" value="P:carbohydrate metabolic process"/>
    <property type="evidence" value="ECO:0007669"/>
    <property type="project" value="InterPro"/>
</dbReference>
<dbReference type="CDD" id="cd00111">
    <property type="entry name" value="Trefoil"/>
    <property type="match status" value="2"/>
</dbReference>
<proteinExistence type="inferred from homology"/>
<dbReference type="InterPro" id="IPR017957">
    <property type="entry name" value="P_trefoil_CS"/>
</dbReference>
<keyword evidence="12" id="KW-1015">Disulfide bond</keyword>
<keyword evidence="10 16" id="KW-1133">Transmembrane helix</keyword>
<dbReference type="InterPro" id="IPR044913">
    <property type="entry name" value="P_trefoil_dom_sf"/>
</dbReference>
<dbReference type="PANTHER" id="PTHR22762:SF133">
    <property type="entry name" value="P-TYPE DOMAIN-CONTAINING PROTEIN"/>
    <property type="match status" value="1"/>
</dbReference>
<dbReference type="PANTHER" id="PTHR22762">
    <property type="entry name" value="ALPHA-GLUCOSIDASE"/>
    <property type="match status" value="1"/>
</dbReference>
<feature type="domain" description="P-type" evidence="17">
    <location>
        <begin position="96"/>
        <end position="142"/>
    </location>
</feature>
<feature type="non-terminal residue" evidence="18">
    <location>
        <position position="1841"/>
    </location>
</feature>
<evidence type="ECO:0000256" key="14">
    <source>
        <dbReference type="ARBA" id="ARBA00023295"/>
    </source>
</evidence>
<keyword evidence="19" id="KW-1185">Reference proteome</keyword>
<dbReference type="CDD" id="cd14752">
    <property type="entry name" value="GH31_N"/>
    <property type="match status" value="2"/>
</dbReference>
<keyword evidence="8" id="KW-0378">Hydrolase</keyword>
<dbReference type="InterPro" id="IPR013780">
    <property type="entry name" value="Glyco_hydro_b"/>
</dbReference>
<dbReference type="Proteomes" id="UP000588334">
    <property type="component" value="Unassembled WGS sequence"/>
</dbReference>
<evidence type="ECO:0000256" key="5">
    <source>
        <dbReference type="ARBA" id="ARBA00022692"/>
    </source>
</evidence>
<name>A0A7K8WKY3_9FURN</name>
<evidence type="ECO:0000256" key="15">
    <source>
        <dbReference type="PROSITE-ProRule" id="PRU00779"/>
    </source>
</evidence>
<dbReference type="GO" id="GO:0016324">
    <property type="term" value="C:apical plasma membrane"/>
    <property type="evidence" value="ECO:0007669"/>
    <property type="project" value="UniProtKB-SubCell"/>
</dbReference>
<evidence type="ECO:0000259" key="17">
    <source>
        <dbReference type="PROSITE" id="PS51448"/>
    </source>
</evidence>
<dbReference type="EMBL" id="VWZF01004881">
    <property type="protein sequence ID" value="NXF79502.1"/>
    <property type="molecule type" value="Genomic_DNA"/>
</dbReference>
<dbReference type="GO" id="GO:0012505">
    <property type="term" value="C:endomembrane system"/>
    <property type="evidence" value="ECO:0007669"/>
    <property type="project" value="UniProtKB-ARBA"/>
</dbReference>
<sequence length="1841" mass="209013">MAKRKFSGLEISLIVLFCIVTAVLCVLIGLMASGQTGLKDPGKDFPWMLQDQSKSRSGSCSALSVTVLCLSSPKGGLHLESLVRTHSFVSPTDFYPQCLNIRVEERIDCIPDQLATKSTCARHGCCWSPLSDTNVPWCYFSPNHGYRVKGSKTSTKEGFKATLTRLPSPSLFGNDIHTVLLTAEYQTPNRFHFKITDPKTQRFEVPHEHVKPFTGSAASNLKYEVVLKEDPFGLVVRRVSNGRVLFDTTIGPLQYADQFLQLSIKIPSSNIYGVGEHVHKRYRHDVNWKTWPIFSRDIGVSGEMHNLYGVQTFFLCLEDHTGASFGVFLMNSNAMEFVVQPAPAVTYRTIGGILDFYIFLGDTPEQVVQEYLKFVGLPWFPSYWSLGFHLSRWNYGSLEEVLKVVERNRAIGLPYDVQITDIDYMEGKKDFTYDKVKFQDLPNFAAYMHNYGQKYVIILDPAISTQPLNDGSPYGSYVRGTERRVWVNESDGVTALVGEVWPGETVFPDFTNPECTNWWVQECKLFYDKVPYDGIWIDMNEVSSFIKGSKKGCAQNDLNYPPYTPRILDRVMFSKTLCMDAEQKWGKHYDVHSLYGYSMGISTQKAIEAVFPGKRSFVISRSTFIGSGKQTGHWLGDNAAIWDHLRWTIPAMLEFNLFGFPYIGADICGFFDNTTEELCRRWMQVGAFYPFSRNHNAEGYIPQDPAAFGADSVLVNSSKHYLNIRYTLLPYLYTLFYKAHTQGDTIVRPLLHEFYSDESTWDIDRQFLWGPGLLISPALEPGVEYTSVYFPDAPWYEFDTGEPITLRKTWYNLHTPADKIGVHLRGGQIFPFQNPGNTTVASRKNPMGLIIALDDNDKASGNLFWDDGESTGTIERGNYLYYDFIYADNSLVMSVAVNNYNDPNHLKFEELRIFGVTREITSVTVYQNDVVQSHPLKINYDAARKVALITGLQLELGKSYTLKLGRHLPVNERFDCHPSPDATKEKCEQLGCTWEETSNPGAPFCYYSSANPYFLENLQFSSGGVTADLTLGSARSRAGEGPTAPISTLRLEVKYHHKNMLQFKIYDSQNPRYEVPVPLNLPSSPINPGQERLYQLSLQIKPFGIQIQRNSTGTVIWDSALPTFTFSDMFIQISTRLPSQYIYGFGEAEHPTFRHDMNWNTWGMFTRDQPPGPQLNSYGYQPFYMALEEDGNAHGVLLLNSNAMDVTFQPTPALTYRTTGGILDFYVLMGPTPEMVVQQYTELVGRPVMPAYWSLGFQLCRYGYMNDSEISQLVDDMKAAGIPHDVQYSDIDYMDRQVDFTLSTNFTGLPALINRIKGEGMRFIIILDPAISANETNYPAFARGLENDVFIKRPNSSEILYSKVWSFLPNVQVNESLPHETQIELYAAHAAFPDFFRNSTVEWWKREILEVYNNPTNPEKSIKFDGLWIDMNEPASFLNGAVDGCRDDLLNNPPYMPYLGSRSMGLSYKTSCMEGQQYLPDGTPVRHYDVHNLYGWSQTKPTLEALRDVTKERGIVVTRSTYPTSGRWAGHWLGDNTAAWNQLATSIIGMMEFSLFGISYTGADICGFFQDSEYELCLRWMQLGAFYPYSRNHNTKGTRRQDPVSWDSAFVEVSKNVLNIRYTLLPYLYTLMHDAHASGSTVVRPVLHEFVEDRNTWDVYEQFLWGPALLISPVMQQSAVTVRAYFPNAHWYDYYTDENTGFRGEFRILSAPLDHINLHIRGGHILPWQRPARTTFYSRKNPMGLTVALDDNLFAEGHLYWDDGVQIDAYENGAYLLTSFTADQNVLDIIVLHNGYTDPNNLLFTDIKVLGVPTSVSQVTVSQNGGTITSPHTLSYNSTKQ</sequence>
<dbReference type="GO" id="GO:0005737">
    <property type="term" value="C:cytoplasm"/>
    <property type="evidence" value="ECO:0007669"/>
    <property type="project" value="UniProtKB-ARBA"/>
</dbReference>
<keyword evidence="11 16" id="KW-0472">Membrane</keyword>
<dbReference type="Gene3D" id="2.60.40.1760">
    <property type="entry name" value="glycosyl hydrolase (family 31)"/>
    <property type="match status" value="2"/>
</dbReference>
<dbReference type="InterPro" id="IPR048395">
    <property type="entry name" value="Glyco_hydro_31_C"/>
</dbReference>
<evidence type="ECO:0000256" key="16">
    <source>
        <dbReference type="SAM" id="Phobius"/>
    </source>
</evidence>
<comment type="similarity">
    <text evidence="3">Belongs to the glycosyl hydrolase 31 family.</text>
</comment>
<dbReference type="CDD" id="cd06602">
    <property type="entry name" value="GH31_MGAM_SI_GAA"/>
    <property type="match status" value="2"/>
</dbReference>
<accession>A0A7K8WKY3</accession>
<dbReference type="FunFam" id="2.60.40.1760:FF:000001">
    <property type="entry name" value="Maltase-glucoamylase, intestinal"/>
    <property type="match status" value="2"/>
</dbReference>
<keyword evidence="9" id="KW-0735">Signal-anchor</keyword>
<dbReference type="FunFam" id="2.60.40.1180:FF:000005">
    <property type="entry name" value="Maltase-glucoamylase, intestinal"/>
    <property type="match status" value="2"/>
</dbReference>
<dbReference type="OrthoDB" id="5839090at2759"/>
<dbReference type="Pfam" id="PF21365">
    <property type="entry name" value="Glyco_hydro_31_3rd"/>
    <property type="match status" value="2"/>
</dbReference>
<organism evidence="18 19">
    <name type="scientific">Sclerurus mexicanus</name>
    <name type="common">tawny-throated leaftosser</name>
    <dbReference type="NCBI Taxonomy" id="265632"/>
    <lineage>
        <taxon>Eukaryota</taxon>
        <taxon>Metazoa</taxon>
        <taxon>Chordata</taxon>
        <taxon>Craniata</taxon>
        <taxon>Vertebrata</taxon>
        <taxon>Euteleostomi</taxon>
        <taxon>Archelosauria</taxon>
        <taxon>Archosauria</taxon>
        <taxon>Dinosauria</taxon>
        <taxon>Saurischia</taxon>
        <taxon>Theropoda</taxon>
        <taxon>Coelurosauria</taxon>
        <taxon>Aves</taxon>
        <taxon>Neognathae</taxon>
        <taxon>Neoaves</taxon>
        <taxon>Telluraves</taxon>
        <taxon>Australaves</taxon>
        <taxon>Passeriformes</taxon>
        <taxon>Furnariidae</taxon>
        <taxon>Sclerurus</taxon>
    </lineage>
</organism>
<keyword evidence="13" id="KW-0325">Glycoprotein</keyword>
<dbReference type="Pfam" id="PF01055">
    <property type="entry name" value="Glyco_hydro_31_2nd"/>
    <property type="match status" value="2"/>
</dbReference>
<evidence type="ECO:0000313" key="19">
    <source>
        <dbReference type="Proteomes" id="UP000588334"/>
    </source>
</evidence>
<evidence type="ECO:0000256" key="10">
    <source>
        <dbReference type="ARBA" id="ARBA00022989"/>
    </source>
</evidence>
<dbReference type="SUPFAM" id="SSF51445">
    <property type="entry name" value="(Trans)glycosidases"/>
    <property type="match status" value="2"/>
</dbReference>
<dbReference type="GO" id="GO:0004558">
    <property type="term" value="F:alpha-1,4-glucosidase activity"/>
    <property type="evidence" value="ECO:0007669"/>
    <property type="project" value="TreeGrafter"/>
</dbReference>
<comment type="caution">
    <text evidence="15">Lacks conserved residue(s) required for the propagation of feature annotation.</text>
</comment>
<evidence type="ECO:0000256" key="13">
    <source>
        <dbReference type="ARBA" id="ARBA00023180"/>
    </source>
</evidence>
<dbReference type="PROSITE" id="PS00025">
    <property type="entry name" value="P_TREFOIL_1"/>
    <property type="match status" value="1"/>
</dbReference>
<dbReference type="PROSITE" id="PS51448">
    <property type="entry name" value="P_TREFOIL_2"/>
    <property type="match status" value="2"/>
</dbReference>
<dbReference type="InterPro" id="IPR011013">
    <property type="entry name" value="Gal_mutarotase_sf_dom"/>
</dbReference>
<dbReference type="InterPro" id="IPR030458">
    <property type="entry name" value="Glyco_hydro_31_AS"/>
</dbReference>
<dbReference type="Gene3D" id="4.10.110.10">
    <property type="entry name" value="Spasmolytic Protein, domain 1"/>
    <property type="match status" value="2"/>
</dbReference>
<evidence type="ECO:0000256" key="1">
    <source>
        <dbReference type="ARBA" id="ARBA00004167"/>
    </source>
</evidence>
<dbReference type="Gene3D" id="3.20.20.80">
    <property type="entry name" value="Glycosidases"/>
    <property type="match status" value="2"/>
</dbReference>
<keyword evidence="4" id="KW-0765">Sulfation</keyword>
<comment type="subcellular location">
    <subcellularLocation>
        <location evidence="2">Endomembrane system</location>
    </subcellularLocation>
    <subcellularLocation>
        <location evidence="1">Membrane</location>
        <topology evidence="1">Single-pass membrane protein</topology>
    </subcellularLocation>
</comment>
<evidence type="ECO:0000256" key="4">
    <source>
        <dbReference type="ARBA" id="ARBA00022641"/>
    </source>
</evidence>
<keyword evidence="14" id="KW-0326">Glycosidase</keyword>
<evidence type="ECO:0000256" key="12">
    <source>
        <dbReference type="ARBA" id="ARBA00023157"/>
    </source>
</evidence>
<reference evidence="18 19" key="1">
    <citation type="submission" date="2019-09" db="EMBL/GenBank/DDBJ databases">
        <title>Bird 10,000 Genomes (B10K) Project - Family phase.</title>
        <authorList>
            <person name="Zhang G."/>
        </authorList>
    </citation>
    <scope>NUCLEOTIDE SEQUENCE [LARGE SCALE GENOMIC DNA]</scope>
    <source>
        <strain evidence="18">B10K-DU-001-03</strain>
        <tissue evidence="18">Muscle</tissue>
    </source>
</reference>
<dbReference type="SUPFAM" id="SSF74650">
    <property type="entry name" value="Galactose mutarotase-like"/>
    <property type="match status" value="2"/>
</dbReference>
<dbReference type="InterPro" id="IPR000519">
    <property type="entry name" value="P_trefoil_dom"/>
</dbReference>
<feature type="non-terminal residue" evidence="18">
    <location>
        <position position="1"/>
    </location>
</feature>
<dbReference type="InterPro" id="IPR017853">
    <property type="entry name" value="GH"/>
</dbReference>
<dbReference type="Pfam" id="PF00088">
    <property type="entry name" value="Trefoil"/>
    <property type="match status" value="2"/>
</dbReference>